<proteinExistence type="predicted"/>
<evidence type="ECO:0000313" key="1">
    <source>
        <dbReference type="EMBL" id="KAJ1933295.1"/>
    </source>
</evidence>
<sequence>MSSLHVKLAAWNATANPTQTTKVTAVAAVEGGIACGHNDGNIWLYELAPHTTDGTTQLRLYPKSLLAGHQSPISVLKVAQLDSPMRDGSQDTIISVAVDGSVVVWGADDGRCIARTRTSLQNIRPTSINVQAVDYESAGEDLLFISGEGGTVCVLSYPSLELVYEWNLPHPEWLTSLAVRKRKDHFRSELITCATDGVVRIWSYDEFGLAQRDVFSRANSPTLASLVEIGMGVSNPGSAAESVASDSEGDGNGGRETMFYLESTFASLGEEFAIGSLVVNPFNEDEFLAVSPGIVRLFASRDNELHELLRWKAQRNASAPFVGGAFLAKTDIIFWDTTGNIFSVCSSFTVEGGSVGMHLTKALHQEKTGVKPMCVVSALDSIPDDAS</sequence>
<evidence type="ECO:0000313" key="2">
    <source>
        <dbReference type="Proteomes" id="UP001150603"/>
    </source>
</evidence>
<organism evidence="1 2">
    <name type="scientific">Linderina macrospora</name>
    <dbReference type="NCBI Taxonomy" id="4868"/>
    <lineage>
        <taxon>Eukaryota</taxon>
        <taxon>Fungi</taxon>
        <taxon>Fungi incertae sedis</taxon>
        <taxon>Zoopagomycota</taxon>
        <taxon>Kickxellomycotina</taxon>
        <taxon>Kickxellomycetes</taxon>
        <taxon>Kickxellales</taxon>
        <taxon>Kickxellaceae</taxon>
        <taxon>Linderina</taxon>
    </lineage>
</organism>
<accession>A0ACC1J154</accession>
<gene>
    <name evidence="1" type="primary">WDR7</name>
    <name evidence="1" type="ORF">FBU59_006075</name>
</gene>
<dbReference type="Proteomes" id="UP001150603">
    <property type="component" value="Unassembled WGS sequence"/>
</dbReference>
<dbReference type="EMBL" id="JANBPW010005130">
    <property type="protein sequence ID" value="KAJ1933295.1"/>
    <property type="molecule type" value="Genomic_DNA"/>
</dbReference>
<name>A0ACC1J154_9FUNG</name>
<comment type="caution">
    <text evidence="1">The sequence shown here is derived from an EMBL/GenBank/DDBJ whole genome shotgun (WGS) entry which is preliminary data.</text>
</comment>
<keyword evidence="2" id="KW-1185">Reference proteome</keyword>
<protein>
    <submittedName>
        <fullName evidence="1">WD repeat-containing protein 7</fullName>
    </submittedName>
</protein>
<feature type="non-terminal residue" evidence="1">
    <location>
        <position position="387"/>
    </location>
</feature>
<reference evidence="1" key="1">
    <citation type="submission" date="2022-07" db="EMBL/GenBank/DDBJ databases">
        <title>Phylogenomic reconstructions and comparative analyses of Kickxellomycotina fungi.</title>
        <authorList>
            <person name="Reynolds N.K."/>
            <person name="Stajich J.E."/>
            <person name="Barry K."/>
            <person name="Grigoriev I.V."/>
            <person name="Crous P."/>
            <person name="Smith M.E."/>
        </authorList>
    </citation>
    <scope>NUCLEOTIDE SEQUENCE</scope>
    <source>
        <strain evidence="1">NRRL 5244</strain>
    </source>
</reference>